<keyword evidence="2" id="KW-1185">Reference proteome</keyword>
<reference evidence="1 2" key="1">
    <citation type="submission" date="2019-02" db="EMBL/GenBank/DDBJ databases">
        <title>Investigation of anaerobic lignin degradation for improved lignocellulosic biofuels.</title>
        <authorList>
            <person name="Deangelis K."/>
        </authorList>
    </citation>
    <scope>NUCLEOTIDE SEQUENCE [LARGE SCALE GENOMIC DNA]</scope>
    <source>
        <strain evidence="1 2">159R</strain>
    </source>
</reference>
<sequence length="732" mass="79841">MLPITSALPGNFPSVNPLTGLDKEMNSGGSVSSTLTRLSNSALKRPLIASGDAVFGSTQSAKAAAPTLAEMPDLVLKTIIGYIRPEDMVPLATIFNTKQKAYFAKEINYGHIVSDTLSWVITIRDFDTALAKIQALTAKQRVLPLIRLGGHIYEMNAEDRPIAMALYAAEARLHYESTPSLASQLRAIEDKTAFCRLLIDQITAESSLRDVAARYAITSPSSLQELERLIVNTLAGEGGWAGKNARNVAVKFGIGEEGSIALLEQYIFTEAYRPLINETDTCGDIAERYGVFTPSGRMQLETYMVRHCIGIKAQRGENCVILAQQYEIITATGREYLEYYALGGVLGIEAGSGGNCLMLAEKYGICTPAMRNEIENFSIRTRLWEMAHIGNNCDELARLYGIVTPEGRTLLESYAINGVAKAEVQLGKHCDIVAKHYGITSHIARGVLESHAVEGLAGAYARQGNNCQVLATRHGISHPNARVALEKCSLQSLNTRKGNLRLTCHQIAAKYGIFTDEVRVALENHVVSTRGSREIKWENDCHSIAVRLGLKTEAARLQLELSTIDFILDSKMEGGLNAGKIREKYRITQPKAVATLENKLIKGGDIQKDIQAGGHWRDIARKYGIQLMASLDMLQSDCVNAVAGNGVIAGENCQTLAERFGIISPIARVALEECYLDRAMADIRSGGNYRVIAARYGITSTPVLNKVIKQFVLSQYGNNRPVSGTQQNGVAV</sequence>
<dbReference type="AlphaFoldDB" id="A0A4R1NDB9"/>
<proteinExistence type="predicted"/>
<dbReference type="RefSeq" id="WP_132923560.1">
    <property type="nucleotide sequence ID" value="NZ_SJOI01000001.1"/>
</dbReference>
<comment type="caution">
    <text evidence="1">The sequence shown here is derived from an EMBL/GenBank/DDBJ whole genome shotgun (WGS) entry which is preliminary data.</text>
</comment>
<accession>A0A4R1NDB9</accession>
<gene>
    <name evidence="1" type="ORF">EZJ58_2942</name>
</gene>
<evidence type="ECO:0000313" key="1">
    <source>
        <dbReference type="EMBL" id="TCL04799.1"/>
    </source>
</evidence>
<protein>
    <submittedName>
        <fullName evidence="1">Uncharacterized protein</fullName>
    </submittedName>
</protein>
<name>A0A4R1NDB9_9GAMM</name>
<evidence type="ECO:0000313" key="2">
    <source>
        <dbReference type="Proteomes" id="UP000294555"/>
    </source>
</evidence>
<dbReference type="OrthoDB" id="9824348at2"/>
<organism evidence="1 2">
    <name type="scientific">Sodalis ligni</name>
    <dbReference type="NCBI Taxonomy" id="2697027"/>
    <lineage>
        <taxon>Bacteria</taxon>
        <taxon>Pseudomonadati</taxon>
        <taxon>Pseudomonadota</taxon>
        <taxon>Gammaproteobacteria</taxon>
        <taxon>Enterobacterales</taxon>
        <taxon>Bruguierivoracaceae</taxon>
        <taxon>Sodalis</taxon>
    </lineage>
</organism>
<dbReference type="Proteomes" id="UP000294555">
    <property type="component" value="Unassembled WGS sequence"/>
</dbReference>
<dbReference type="EMBL" id="SJOI01000001">
    <property type="protein sequence ID" value="TCL04799.1"/>
    <property type="molecule type" value="Genomic_DNA"/>
</dbReference>